<dbReference type="SUPFAM" id="SSF53383">
    <property type="entry name" value="PLP-dependent transferases"/>
    <property type="match status" value="1"/>
</dbReference>
<dbReference type="Pfam" id="PF00266">
    <property type="entry name" value="Aminotran_5"/>
    <property type="match status" value="1"/>
</dbReference>
<dbReference type="AlphaFoldDB" id="F7Q0L0"/>
<keyword evidence="3" id="KW-1185">Reference proteome</keyword>
<dbReference type="Gene3D" id="3.90.1150.10">
    <property type="entry name" value="Aspartate Aminotransferase, domain 1"/>
    <property type="match status" value="1"/>
</dbReference>
<dbReference type="GO" id="GO:0031071">
    <property type="term" value="F:cysteine desulfurase activity"/>
    <property type="evidence" value="ECO:0007669"/>
    <property type="project" value="UniProtKB-EC"/>
</dbReference>
<dbReference type="InterPro" id="IPR015424">
    <property type="entry name" value="PyrdxlP-dep_Trfase"/>
</dbReference>
<dbReference type="PANTHER" id="PTHR43686">
    <property type="entry name" value="SULFURTRANSFERASE-RELATED"/>
    <property type="match status" value="1"/>
</dbReference>
<dbReference type="InParanoid" id="F7Q0L0"/>
<organism evidence="2 3">
    <name type="scientific">Haloplasma contractile SSD-17B</name>
    <dbReference type="NCBI Taxonomy" id="1033810"/>
    <lineage>
        <taxon>Bacteria</taxon>
        <taxon>Bacillati</taxon>
        <taxon>Mycoplasmatota</taxon>
        <taxon>Mollicutes</taxon>
        <taxon>Haloplasmatales</taxon>
        <taxon>Haloplasmataceae</taxon>
        <taxon>Haloplasma</taxon>
    </lineage>
</organism>
<accession>F7Q0L0</accession>
<comment type="caution">
    <text evidence="2">The sequence shown here is derived from an EMBL/GenBank/DDBJ whole genome shotgun (WGS) entry which is preliminary data.</text>
</comment>
<gene>
    <name evidence="2" type="ORF">HLPCO_000985</name>
</gene>
<dbReference type="eggNOG" id="COG0520">
    <property type="taxonomic scope" value="Bacteria"/>
</dbReference>
<dbReference type="InterPro" id="IPR015422">
    <property type="entry name" value="PyrdxlP-dep_Trfase_small"/>
</dbReference>
<reference evidence="2 3" key="2">
    <citation type="journal article" date="2013" name="PLoS ONE">
        <title>INDIGO - INtegrated Data Warehouse of MIcrobial GenOmes with Examples from the Red Sea Extremophiles.</title>
        <authorList>
            <person name="Alam I."/>
            <person name="Antunes A."/>
            <person name="Kamau A.A."/>
            <person name="Ba Alawi W."/>
            <person name="Kalkatawi M."/>
            <person name="Stingl U."/>
            <person name="Bajic V.B."/>
        </authorList>
    </citation>
    <scope>NUCLEOTIDE SEQUENCE [LARGE SCALE GENOMIC DNA]</scope>
    <source>
        <strain evidence="2 3">SSD-17B</strain>
    </source>
</reference>
<dbReference type="GO" id="GO:0016829">
    <property type="term" value="F:lyase activity"/>
    <property type="evidence" value="ECO:0007669"/>
    <property type="project" value="UniProtKB-KW"/>
</dbReference>
<protein>
    <submittedName>
        <fullName evidence="2">Selenocysteine lyase protein</fullName>
        <ecNumber evidence="2">2.8.1.7</ecNumber>
    </submittedName>
</protein>
<keyword evidence="2" id="KW-0456">Lyase</keyword>
<dbReference type="OrthoDB" id="9804366at2"/>
<dbReference type="RefSeq" id="WP_008825946.1">
    <property type="nucleotide sequence ID" value="NZ_AFNU02000003.1"/>
</dbReference>
<evidence type="ECO:0000259" key="1">
    <source>
        <dbReference type="Pfam" id="PF00266"/>
    </source>
</evidence>
<dbReference type="EMBL" id="AFNU02000003">
    <property type="protein sequence ID" value="ERJ12645.1"/>
    <property type="molecule type" value="Genomic_DNA"/>
</dbReference>
<dbReference type="InterPro" id="IPR015421">
    <property type="entry name" value="PyrdxlP-dep_Trfase_major"/>
</dbReference>
<dbReference type="Gene3D" id="3.40.640.10">
    <property type="entry name" value="Type I PLP-dependent aspartate aminotransferase-like (Major domain)"/>
    <property type="match status" value="1"/>
</dbReference>
<dbReference type="PANTHER" id="PTHR43686:SF1">
    <property type="entry name" value="AMINOTRAN_5 DOMAIN-CONTAINING PROTEIN"/>
    <property type="match status" value="1"/>
</dbReference>
<sequence>MEINFEFLRHQLIGNDVFCTTPYGKRLITYADYTASGKTLGFIERYLIDIQKVYANTHTDDSYTGKTMTDLLHKAEQKIKSCVGANKNHHIISVGSGSTGAITRLCKILGLYLTPGLKYNIDQHLKQNNNRYDADIIKNIFEKMTDSKPVIFVSPYEHHSNYLIWIESFAEVVEITLNNNGMFNYTDLEQKLQDPRYKNRIKIGSFSAASNITGIKTDVHKVAKIMHKNNGLAFFDYAASAPYVKININKDNDEHLDAVFISPHKFVGGPGSSGILIFNKNLYSNLIPPTVAAGGTVDFVSPYCYEFMKDVEAREKAGTPGILQTLKASLAFELKNEIGTERIEKIEKYYIQKVINRLRKHNNIDILGPLDPSKRIAILSFNIRHNNKKLHHKFVTTLLNDLFGIQSRAGCACAGPYGHRLLGITKETSMIIRDATKDGLHSLKPGFVRVNFHFLIEEYEVNFIISAIEFIASYGYLFLNRYSIDLKTGSWSYINAYKEPDSLVKQFGIHHSFDRLKKDVFEKSRPKKQELYKYYLTVANQESLKLKTEFKSNYKRFKKLPYESIRWFDFINQED</sequence>
<dbReference type="Proteomes" id="UP000005707">
    <property type="component" value="Unassembled WGS sequence"/>
</dbReference>
<dbReference type="STRING" id="1033810.HLPCO_000985"/>
<keyword evidence="2" id="KW-0808">Transferase</keyword>
<evidence type="ECO:0000313" key="3">
    <source>
        <dbReference type="Proteomes" id="UP000005707"/>
    </source>
</evidence>
<reference evidence="2 3" key="1">
    <citation type="journal article" date="2011" name="J. Bacteriol.">
        <title>Genome sequence of Haloplasma contractile, an unusual contractile bacterium from a deep-sea anoxic brine lake.</title>
        <authorList>
            <person name="Antunes A."/>
            <person name="Alam I."/>
            <person name="El Dorry H."/>
            <person name="Siam R."/>
            <person name="Robertson A."/>
            <person name="Bajic V.B."/>
            <person name="Stingl U."/>
        </authorList>
    </citation>
    <scope>NUCLEOTIDE SEQUENCE [LARGE SCALE GENOMIC DNA]</scope>
    <source>
        <strain evidence="2 3">SSD-17B</strain>
    </source>
</reference>
<dbReference type="EC" id="2.8.1.7" evidence="2"/>
<dbReference type="InterPro" id="IPR000192">
    <property type="entry name" value="Aminotrans_V_dom"/>
</dbReference>
<evidence type="ECO:0000313" key="2">
    <source>
        <dbReference type="EMBL" id="ERJ12645.1"/>
    </source>
</evidence>
<feature type="domain" description="Aminotransferase class V" evidence="1">
    <location>
        <begin position="139"/>
        <end position="421"/>
    </location>
</feature>
<proteinExistence type="predicted"/>
<name>F7Q0L0_9MOLU</name>